<evidence type="ECO:0000313" key="2">
    <source>
        <dbReference type="EMBL" id="MFC6996074.1"/>
    </source>
</evidence>
<dbReference type="SUPFAM" id="SSF101898">
    <property type="entry name" value="NHL repeat"/>
    <property type="match status" value="1"/>
</dbReference>
<evidence type="ECO:0000259" key="1">
    <source>
        <dbReference type="Pfam" id="PF21544"/>
    </source>
</evidence>
<dbReference type="Proteomes" id="UP001596405">
    <property type="component" value="Unassembled WGS sequence"/>
</dbReference>
<dbReference type="InterPro" id="IPR011110">
    <property type="entry name" value="Reg_prop"/>
</dbReference>
<sequence length="759" mass="82235">MAVTVVAQAQTTSMAIGSWQIHVPNQQAVAITETPTSIYTATEGGLFRFLKQENTLQTLSRIDGFSDMGIKSLKYDPFSQTLVVVYKNTNLDLVQNGRVINLTELLRKSMPGEKKAFHLYTHNKRAYLSTSFGLVVIDLVKHEIKDTYSNLGPQGQLVQVHASTVLNDSLYIATSQGLMGASLSNANLLDFRSWRRFGPADGLPQVNSAEAYMTIAAFNGDVYAGVNNSGLYRYTGMRWEQAALSTQQNEFRAMETNGNRLVITGPDELFEVTAAGQVRSVVDELLQDLAMAIPAEGTSLWAASQVNGLVRVTGNSVEAFAPNGPGYVDAFRVYVEPSRYTILAGGYNQSYRETGSSRGFYQFQNGQWESFHRLSGGQMPNNMRDFVDAARNPVTGKFYLASYGGGLLEFNGLEEVKLYNHLNSPLVSSLPDEPVAGDYVRVTSLAADDEGSLWVVNRNRAINKPGLFELKPDGTWVSYNIPYLPGTSGGTNFDQILIDELGYKWLSISNNANPSGIVVYDSEGRKFKYIGAAEGLPNAQVYSMALDQNGEVWVGTGSGVAVFSSSADVFSSSFAGAYLPIYERRPLLDGQIVRSIAVDAGNRKWIGTDTGLWLFNETGEELIHSFTTKNSPLPSDKINDIGINNSNGDVVIATGAGVAIYRSAATLSEVVNKDCLQVFPNPVRAGYTGSIGINGLPNNGWVKITDTAGLLVFEGKANGGTFAWNGRDYNGNKAKPGVYVVMATSADGSQTCTAKVAVQ</sequence>
<reference evidence="3" key="1">
    <citation type="journal article" date="2019" name="Int. J. Syst. Evol. Microbiol.">
        <title>The Global Catalogue of Microorganisms (GCM) 10K type strain sequencing project: providing services to taxonomists for standard genome sequencing and annotation.</title>
        <authorList>
            <consortium name="The Broad Institute Genomics Platform"/>
            <consortium name="The Broad Institute Genome Sequencing Center for Infectious Disease"/>
            <person name="Wu L."/>
            <person name="Ma J."/>
        </authorList>
    </citation>
    <scope>NUCLEOTIDE SEQUENCE [LARGE SCALE GENOMIC DNA]</scope>
    <source>
        <strain evidence="3">CGMCC 4.7393</strain>
    </source>
</reference>
<dbReference type="RefSeq" id="WP_161486762.1">
    <property type="nucleotide sequence ID" value="NZ_LRML01000014.1"/>
</dbReference>
<dbReference type="Gene3D" id="2.60.40.4070">
    <property type="match status" value="1"/>
</dbReference>
<accession>A0ABW2DH94</accession>
<comment type="caution">
    <text evidence="2">The sequence shown here is derived from an EMBL/GenBank/DDBJ whole genome shotgun (WGS) entry which is preliminary data.</text>
</comment>
<dbReference type="EMBL" id="JBHSYQ010000001">
    <property type="protein sequence ID" value="MFC6996074.1"/>
    <property type="molecule type" value="Genomic_DNA"/>
</dbReference>
<gene>
    <name evidence="2" type="ORF">ACFQHR_00495</name>
</gene>
<name>A0ABW2DH94_9BACT</name>
<dbReference type="InterPro" id="IPR048954">
    <property type="entry name" value="PorZ_N"/>
</dbReference>
<dbReference type="Gene3D" id="2.130.10.10">
    <property type="entry name" value="YVTN repeat-like/Quinoprotein amine dehydrogenase"/>
    <property type="match status" value="2"/>
</dbReference>
<organism evidence="2 3">
    <name type="scientific">Rufibacter roseus</name>
    <dbReference type="NCBI Taxonomy" id="1567108"/>
    <lineage>
        <taxon>Bacteria</taxon>
        <taxon>Pseudomonadati</taxon>
        <taxon>Bacteroidota</taxon>
        <taxon>Cytophagia</taxon>
        <taxon>Cytophagales</taxon>
        <taxon>Hymenobacteraceae</taxon>
        <taxon>Rufibacter</taxon>
    </lineage>
</organism>
<proteinExistence type="predicted"/>
<keyword evidence="3" id="KW-1185">Reference proteome</keyword>
<dbReference type="InterPro" id="IPR015943">
    <property type="entry name" value="WD40/YVTN_repeat-like_dom_sf"/>
</dbReference>
<protein>
    <submittedName>
        <fullName evidence="2">Two-component regulator propeller domain-containing protein</fullName>
    </submittedName>
</protein>
<feature type="domain" description="PorZ N-terminal beta-propeller" evidence="1">
    <location>
        <begin position="38"/>
        <end position="195"/>
    </location>
</feature>
<dbReference type="Pfam" id="PF07494">
    <property type="entry name" value="Reg_prop"/>
    <property type="match status" value="1"/>
</dbReference>
<dbReference type="Pfam" id="PF21544">
    <property type="entry name" value="PorZ_N_b_propeller"/>
    <property type="match status" value="1"/>
</dbReference>
<evidence type="ECO:0000313" key="3">
    <source>
        <dbReference type="Proteomes" id="UP001596405"/>
    </source>
</evidence>